<accession>A0ABU8S5W5</accession>
<dbReference type="InterPro" id="IPR036768">
    <property type="entry name" value="PolIII_chi_sf"/>
</dbReference>
<dbReference type="EMBL" id="JBBHJY010000001">
    <property type="protein sequence ID" value="MEJ6009277.1"/>
    <property type="molecule type" value="Genomic_DNA"/>
</dbReference>
<proteinExistence type="predicted"/>
<sequence length="143" mass="15894">MRVDFYHLTQSSAEDAVAQIGQKALAQGQRMLVVAEGRDRLQRFGEALWAREGAFLANGMAGGVHDARQPVLLSETVEPANGAQILALADGQWRESEGFARVLFFFDGSVIESARLRWRDVKAREGIECRYNKQEGGRWIEAG</sequence>
<dbReference type="Proteomes" id="UP001379235">
    <property type="component" value="Unassembled WGS sequence"/>
</dbReference>
<dbReference type="EC" id="2.7.7.7" evidence="1"/>
<keyword evidence="2" id="KW-1185">Reference proteome</keyword>
<keyword evidence="1" id="KW-0548">Nucleotidyltransferase</keyword>
<dbReference type="PANTHER" id="PTHR38767:SF1">
    <property type="entry name" value="DNA POLYMERASE III SUBUNIT CHI"/>
    <property type="match status" value="1"/>
</dbReference>
<dbReference type="Pfam" id="PF04364">
    <property type="entry name" value="DNA_pol3_chi"/>
    <property type="match status" value="1"/>
</dbReference>
<dbReference type="Gene3D" id="3.40.50.10110">
    <property type="entry name" value="DNA polymerase III subunit chi"/>
    <property type="match status" value="1"/>
</dbReference>
<dbReference type="SUPFAM" id="SSF102400">
    <property type="entry name" value="DNA polymerase III chi subunit"/>
    <property type="match status" value="1"/>
</dbReference>
<gene>
    <name evidence="1" type="ORF">WG900_05025</name>
</gene>
<keyword evidence="1" id="KW-0808">Transferase</keyword>
<comment type="caution">
    <text evidence="1">The sequence shown here is derived from an EMBL/GenBank/DDBJ whole genome shotgun (WGS) entry which is preliminary data.</text>
</comment>
<evidence type="ECO:0000313" key="1">
    <source>
        <dbReference type="EMBL" id="MEJ6009277.1"/>
    </source>
</evidence>
<protein>
    <submittedName>
        <fullName evidence="1">DNA polymerase III subunit chi</fullName>
        <ecNumber evidence="1">2.7.7.7</ecNumber>
    </submittedName>
</protein>
<reference evidence="1 2" key="1">
    <citation type="submission" date="2024-03" db="EMBL/GenBank/DDBJ databases">
        <authorList>
            <person name="Jo J.-H."/>
        </authorList>
    </citation>
    <scope>NUCLEOTIDE SEQUENCE [LARGE SCALE GENOMIC DNA]</scope>
    <source>
        <strain evidence="1 2">AS3R-12</strain>
    </source>
</reference>
<dbReference type="InterPro" id="IPR007459">
    <property type="entry name" value="DNA_pol3_chi"/>
</dbReference>
<evidence type="ECO:0000313" key="2">
    <source>
        <dbReference type="Proteomes" id="UP001379235"/>
    </source>
</evidence>
<dbReference type="RefSeq" id="WP_339965202.1">
    <property type="nucleotide sequence ID" value="NZ_JBBHJY010000001.1"/>
</dbReference>
<dbReference type="GO" id="GO:0003887">
    <property type="term" value="F:DNA-directed DNA polymerase activity"/>
    <property type="evidence" value="ECO:0007669"/>
    <property type="project" value="UniProtKB-EC"/>
</dbReference>
<organism evidence="1 2">
    <name type="scientific">Novosphingobium aquae</name>
    <dbReference type="NCBI Taxonomy" id="3133435"/>
    <lineage>
        <taxon>Bacteria</taxon>
        <taxon>Pseudomonadati</taxon>
        <taxon>Pseudomonadota</taxon>
        <taxon>Alphaproteobacteria</taxon>
        <taxon>Sphingomonadales</taxon>
        <taxon>Sphingomonadaceae</taxon>
        <taxon>Novosphingobium</taxon>
    </lineage>
</organism>
<name>A0ABU8S5W5_9SPHN</name>
<dbReference type="PANTHER" id="PTHR38767">
    <property type="entry name" value="DNA POLYMERASE III SUBUNIT CHI"/>
    <property type="match status" value="1"/>
</dbReference>